<sequence>MTTVPRPRSIEGSAALDRLLAEPSRAVLAFDFDGTLAPIVPDPRDARAYPGATAELARLSSLVASVVIITGRPAGLAVEYGGLDSIEGVVVLGQYGRERWEAGRLDAPEPPAGVQLVREELPGLLRRYDAPEGTWIEDKGHALAVHTRRTPDPDAALSLLRHPLAALAERADLAVEPGRMVIELRPSGMDKGAALTRFTTERGATSLLFAGDDLGDLAAFDAVERLREKGVAGLTVCSGSDEVTALAERADLIVDGPPGIADLLGSLRAALESAAPRD</sequence>
<reference evidence="4 5" key="1">
    <citation type="submission" date="2017-08" db="EMBL/GenBank/DDBJ databases">
        <title>The complete genome sequence of Nocardiopsis gilva YIM 90087.</title>
        <authorList>
            <person name="Yin M."/>
            <person name="Tang S."/>
        </authorList>
    </citation>
    <scope>NUCLEOTIDE SEQUENCE [LARGE SCALE GENOMIC DNA]</scope>
    <source>
        <strain evidence="4 5">YIM 90087</strain>
    </source>
</reference>
<evidence type="ECO:0000256" key="2">
    <source>
        <dbReference type="ARBA" id="ARBA00024179"/>
    </source>
</evidence>
<dbReference type="AlphaFoldDB" id="A0A223S274"/>
<dbReference type="Gene3D" id="3.30.70.1020">
    <property type="entry name" value="Trehalose-6-phosphate phosphatase related protein, domain 2"/>
    <property type="match status" value="1"/>
</dbReference>
<evidence type="ECO:0000256" key="1">
    <source>
        <dbReference type="ARBA" id="ARBA00022801"/>
    </source>
</evidence>
<dbReference type="EC" id="3.1.3.12" evidence="3"/>
<dbReference type="InterPro" id="IPR036412">
    <property type="entry name" value="HAD-like_sf"/>
</dbReference>
<comment type="cofactor">
    <cofactor evidence="3">
        <name>Mg(2+)</name>
        <dbReference type="ChEBI" id="CHEBI:18420"/>
    </cofactor>
</comment>
<dbReference type="RefSeq" id="WP_017620306.1">
    <property type="nucleotide sequence ID" value="NZ_ANBG01000307.1"/>
</dbReference>
<comment type="similarity">
    <text evidence="3">Belongs to the trehalose phosphatase family.</text>
</comment>
<dbReference type="GO" id="GO:0004805">
    <property type="term" value="F:trehalose-phosphatase activity"/>
    <property type="evidence" value="ECO:0007669"/>
    <property type="project" value="UniProtKB-EC"/>
</dbReference>
<dbReference type="GO" id="GO:0046872">
    <property type="term" value="F:metal ion binding"/>
    <property type="evidence" value="ECO:0007669"/>
    <property type="project" value="UniProtKB-KW"/>
</dbReference>
<evidence type="ECO:0000313" key="5">
    <source>
        <dbReference type="Proteomes" id="UP000215005"/>
    </source>
</evidence>
<keyword evidence="3" id="KW-0479">Metal-binding</keyword>
<dbReference type="Proteomes" id="UP000215005">
    <property type="component" value="Chromosome"/>
</dbReference>
<keyword evidence="1 3" id="KW-0378">Hydrolase</keyword>
<dbReference type="EMBL" id="CP022753">
    <property type="protein sequence ID" value="ASU82225.1"/>
    <property type="molecule type" value="Genomic_DNA"/>
</dbReference>
<dbReference type="UniPathway" id="UPA00299"/>
<dbReference type="InterPro" id="IPR003337">
    <property type="entry name" value="Trehalose_PPase"/>
</dbReference>
<dbReference type="Pfam" id="PF02358">
    <property type="entry name" value="Trehalose_PPase"/>
    <property type="match status" value="1"/>
</dbReference>
<organism evidence="4 5">
    <name type="scientific">Nocardiopsis gilva YIM 90087</name>
    <dbReference type="NCBI Taxonomy" id="1235441"/>
    <lineage>
        <taxon>Bacteria</taxon>
        <taxon>Bacillati</taxon>
        <taxon>Actinomycetota</taxon>
        <taxon>Actinomycetes</taxon>
        <taxon>Streptosporangiales</taxon>
        <taxon>Nocardiopsidaceae</taxon>
        <taxon>Nocardiopsis</taxon>
    </lineage>
</organism>
<evidence type="ECO:0000256" key="3">
    <source>
        <dbReference type="RuleBase" id="RU361117"/>
    </source>
</evidence>
<dbReference type="InterPro" id="IPR023214">
    <property type="entry name" value="HAD_sf"/>
</dbReference>
<keyword evidence="3" id="KW-0460">Magnesium</keyword>
<gene>
    <name evidence="4" type="primary">otsB</name>
    <name evidence="4" type="ORF">CDO52_04990</name>
</gene>
<comment type="catalytic activity">
    <reaction evidence="3">
        <text>alpha,alpha-trehalose 6-phosphate + H2O = alpha,alpha-trehalose + phosphate</text>
        <dbReference type="Rhea" id="RHEA:23420"/>
        <dbReference type="ChEBI" id="CHEBI:15377"/>
        <dbReference type="ChEBI" id="CHEBI:16551"/>
        <dbReference type="ChEBI" id="CHEBI:43474"/>
        <dbReference type="ChEBI" id="CHEBI:58429"/>
        <dbReference type="EC" id="3.1.3.12"/>
    </reaction>
</comment>
<accession>A0A223S274</accession>
<dbReference type="OrthoDB" id="9816160at2"/>
<dbReference type="GO" id="GO:0005992">
    <property type="term" value="P:trehalose biosynthetic process"/>
    <property type="evidence" value="ECO:0007669"/>
    <property type="project" value="UniProtKB-UniPathway"/>
</dbReference>
<keyword evidence="5" id="KW-1185">Reference proteome</keyword>
<name>A0A223S274_9ACTN</name>
<protein>
    <recommendedName>
        <fullName evidence="3">Trehalose 6-phosphate phosphatase</fullName>
        <ecNumber evidence="3">3.1.3.12</ecNumber>
    </recommendedName>
</protein>
<dbReference type="InterPro" id="IPR044651">
    <property type="entry name" value="OTSB-like"/>
</dbReference>
<comment type="pathway">
    <text evidence="3">Glycan biosynthesis; trehalose biosynthesis.</text>
</comment>
<dbReference type="PANTHER" id="PTHR43768:SF3">
    <property type="entry name" value="TREHALOSE 6-PHOSPHATE PHOSPHATASE"/>
    <property type="match status" value="1"/>
</dbReference>
<dbReference type="KEGG" id="ngv:CDO52_04990"/>
<dbReference type="SUPFAM" id="SSF56784">
    <property type="entry name" value="HAD-like"/>
    <property type="match status" value="1"/>
</dbReference>
<dbReference type="PANTHER" id="PTHR43768">
    <property type="entry name" value="TREHALOSE 6-PHOSPHATE PHOSPHATASE"/>
    <property type="match status" value="1"/>
</dbReference>
<dbReference type="Gene3D" id="3.40.50.1000">
    <property type="entry name" value="HAD superfamily/HAD-like"/>
    <property type="match status" value="1"/>
</dbReference>
<evidence type="ECO:0000313" key="4">
    <source>
        <dbReference type="EMBL" id="ASU82225.1"/>
    </source>
</evidence>
<comment type="function">
    <text evidence="2 3">Removes the phosphate from trehalose 6-phosphate to produce free trehalose.</text>
</comment>
<proteinExistence type="inferred from homology"/>
<dbReference type="NCBIfam" id="TIGR00685">
    <property type="entry name" value="T6PP"/>
    <property type="match status" value="1"/>
</dbReference>